<keyword evidence="2" id="KW-0442">Lipid degradation</keyword>
<dbReference type="PROSITE" id="PS51635">
    <property type="entry name" value="PNPLA"/>
    <property type="match status" value="1"/>
</dbReference>
<dbReference type="PANTHER" id="PTHR24138:SF10">
    <property type="entry name" value="PHOSPHOLIPASE A2"/>
    <property type="match status" value="1"/>
</dbReference>
<feature type="region of interest" description="Disordered" evidence="3">
    <location>
        <begin position="530"/>
        <end position="551"/>
    </location>
</feature>
<comment type="caution">
    <text evidence="5">The sequence shown here is derived from an EMBL/GenBank/DDBJ whole genome shotgun (WGS) entry which is preliminary data.</text>
</comment>
<dbReference type="Pfam" id="PF01734">
    <property type="entry name" value="Patatin"/>
    <property type="match status" value="1"/>
</dbReference>
<evidence type="ECO:0000256" key="3">
    <source>
        <dbReference type="SAM" id="MobiDB-lite"/>
    </source>
</evidence>
<evidence type="ECO:0000313" key="5">
    <source>
        <dbReference type="EMBL" id="CAB3404573.1"/>
    </source>
</evidence>
<dbReference type="SUPFAM" id="SSF48403">
    <property type="entry name" value="Ankyrin repeat"/>
    <property type="match status" value="1"/>
</dbReference>
<feature type="region of interest" description="Disordered" evidence="3">
    <location>
        <begin position="1"/>
        <end position="32"/>
    </location>
</feature>
<proteinExistence type="predicted"/>
<evidence type="ECO:0000259" key="4">
    <source>
        <dbReference type="PROSITE" id="PS51635"/>
    </source>
</evidence>
<accession>A0A8S1ERC7</accession>
<dbReference type="InterPro" id="IPR002641">
    <property type="entry name" value="PNPLA_dom"/>
</dbReference>
<feature type="domain" description="PNPLA" evidence="4">
    <location>
        <begin position="172"/>
        <end position="358"/>
    </location>
</feature>
<feature type="short sequence motif" description="GXSXG" evidence="2">
    <location>
        <begin position="208"/>
        <end position="212"/>
    </location>
</feature>
<dbReference type="OrthoDB" id="10021675at2759"/>
<feature type="active site" description="Nucleophile" evidence="2">
    <location>
        <position position="210"/>
    </location>
</feature>
<organism evidence="5 6">
    <name type="scientific">Caenorhabditis bovis</name>
    <dbReference type="NCBI Taxonomy" id="2654633"/>
    <lineage>
        <taxon>Eukaryota</taxon>
        <taxon>Metazoa</taxon>
        <taxon>Ecdysozoa</taxon>
        <taxon>Nematoda</taxon>
        <taxon>Chromadorea</taxon>
        <taxon>Rhabditida</taxon>
        <taxon>Rhabditina</taxon>
        <taxon>Rhabditomorpha</taxon>
        <taxon>Rhabditoidea</taxon>
        <taxon>Rhabditidae</taxon>
        <taxon>Peloderinae</taxon>
        <taxon>Caenorhabditis</taxon>
    </lineage>
</organism>
<feature type="short sequence motif" description="DGA/G" evidence="2">
    <location>
        <begin position="345"/>
        <end position="347"/>
    </location>
</feature>
<dbReference type="Gene3D" id="1.25.40.20">
    <property type="entry name" value="Ankyrin repeat-containing domain"/>
    <property type="match status" value="1"/>
</dbReference>
<keyword evidence="6" id="KW-1185">Reference proteome</keyword>
<keyword evidence="1 2" id="KW-0443">Lipid metabolism</keyword>
<feature type="compositionally biased region" description="Polar residues" evidence="3">
    <location>
        <begin position="530"/>
        <end position="545"/>
    </location>
</feature>
<name>A0A8S1ERC7_9PELO</name>
<feature type="active site" description="Proton acceptor" evidence="2">
    <location>
        <position position="345"/>
    </location>
</feature>
<dbReference type="InterPro" id="IPR047156">
    <property type="entry name" value="Teg/CotR/CapV-like"/>
</dbReference>
<evidence type="ECO:0000313" key="6">
    <source>
        <dbReference type="Proteomes" id="UP000494206"/>
    </source>
</evidence>
<keyword evidence="2" id="KW-0378">Hydrolase</keyword>
<dbReference type="Gene3D" id="3.40.1090.10">
    <property type="entry name" value="Cytosolic phospholipase A2 catalytic domain"/>
    <property type="match status" value="1"/>
</dbReference>
<feature type="compositionally biased region" description="Basic residues" evidence="3">
    <location>
        <begin position="1"/>
        <end position="16"/>
    </location>
</feature>
<reference evidence="5 6" key="1">
    <citation type="submission" date="2020-04" db="EMBL/GenBank/DDBJ databases">
        <authorList>
            <person name="Laetsch R D."/>
            <person name="Stevens L."/>
            <person name="Kumar S."/>
            <person name="Blaxter L. M."/>
        </authorList>
    </citation>
    <scope>NUCLEOTIDE SEQUENCE [LARGE SCALE GENOMIC DNA]</scope>
</reference>
<dbReference type="InterPro" id="IPR036770">
    <property type="entry name" value="Ankyrin_rpt-contain_sf"/>
</dbReference>
<feature type="compositionally biased region" description="Basic and acidic residues" evidence="3">
    <location>
        <begin position="19"/>
        <end position="32"/>
    </location>
</feature>
<dbReference type="GO" id="GO:0016042">
    <property type="term" value="P:lipid catabolic process"/>
    <property type="evidence" value="ECO:0007669"/>
    <property type="project" value="UniProtKB-UniRule"/>
</dbReference>
<protein>
    <recommendedName>
        <fullName evidence="4">PNPLA domain-containing protein</fullName>
    </recommendedName>
</protein>
<dbReference type="InterPro" id="IPR016035">
    <property type="entry name" value="Acyl_Trfase/lysoPLipase"/>
</dbReference>
<gene>
    <name evidence="5" type="ORF">CBOVIS_LOCUS6886</name>
</gene>
<dbReference type="GO" id="GO:0016787">
    <property type="term" value="F:hydrolase activity"/>
    <property type="evidence" value="ECO:0007669"/>
    <property type="project" value="UniProtKB-UniRule"/>
</dbReference>
<evidence type="ECO:0000256" key="1">
    <source>
        <dbReference type="ARBA" id="ARBA00023098"/>
    </source>
</evidence>
<evidence type="ECO:0000256" key="2">
    <source>
        <dbReference type="PROSITE-ProRule" id="PRU01161"/>
    </source>
</evidence>
<dbReference type="PANTHER" id="PTHR24138">
    <property type="entry name" value="INTRACELLLAR PHOSPHOLIPASE A FAMILY"/>
    <property type="match status" value="1"/>
</dbReference>
<dbReference type="Proteomes" id="UP000494206">
    <property type="component" value="Unassembled WGS sequence"/>
</dbReference>
<sequence length="551" mass="63067">MSSKKSLSKMFRKRSKNSSQEKRQNPRERAKAEQFMTDYDLSNVCNHLEALMNSSRFGNTDLLYKLYIHHIDLKMTDESGNTAMHVAVMNCQQKVCRMLIVLCAPYQIWKVQNKAGLTSLDLCTDEKIREDLMSLEPVLEKTQEGFVNVDDHFNDVLVESKKSWEPNERVLFALDGGGIRAVITMQILIHIDNMLNGKLVDYIDDIGGTSCGGVISLLISSKNRKVEDIRKLLLDMREKVFIKQTGKVVWPKYSATGIEYVAKHVTAWENSKMSIIKKMRTFVTVADTRMVPPQLLLFRSYMPDMPEEAREHYKFFDPEKVELWKALRCTTAAPFFFESFHGLSDGGLIANNPTLALISDFLLTNKLEKTFAKNEKERDEKGNWKIGCVVSIGTGIFPTEKIDGIDLSIPHVKNPFNFAKSFYKAIGNTKNMLNMLVKECTASNGQPVRYAREWCHSINIPYFRFSPHLSQGIALDELDLNKIMQVMWETEQYIATHNYALMKMANFLKKKPRREEEADIVLTPPLDTWNTEASISENPTDSTLTEPPLKQ</sequence>
<dbReference type="SUPFAM" id="SSF52151">
    <property type="entry name" value="FabD/lysophospholipase-like"/>
    <property type="match status" value="1"/>
</dbReference>
<dbReference type="AlphaFoldDB" id="A0A8S1ERC7"/>
<comment type="caution">
    <text evidence="2">Lacks conserved residue(s) required for the propagation of feature annotation.</text>
</comment>
<dbReference type="EMBL" id="CADEPM010000004">
    <property type="protein sequence ID" value="CAB3404573.1"/>
    <property type="molecule type" value="Genomic_DNA"/>
</dbReference>